<dbReference type="EMBL" id="CP073344">
    <property type="protein sequence ID" value="UTW02540.1"/>
    <property type="molecule type" value="Genomic_DNA"/>
</dbReference>
<evidence type="ECO:0000256" key="6">
    <source>
        <dbReference type="ARBA" id="ARBA00012404"/>
    </source>
</evidence>
<keyword evidence="9" id="KW-0963">Cytoplasm</keyword>
<keyword evidence="12" id="KW-0584">Phenylalanine biosynthesis</keyword>
<proteinExistence type="predicted"/>
<dbReference type="PIRSF" id="PIRSF001500">
    <property type="entry name" value="Chor_mut_pdt_Ppr"/>
    <property type="match status" value="1"/>
</dbReference>
<dbReference type="SMART" id="SM00830">
    <property type="entry name" value="CM_2"/>
    <property type="match status" value="1"/>
</dbReference>
<accession>A0ABY5GTS1</accession>
<comment type="function">
    <text evidence="2">Catalyzes the Claisen rearrangement of chorismate to prephenate and the decarboxylation/dehydration of prephenate to phenylpyruvate.</text>
</comment>
<keyword evidence="19" id="KW-0175">Coiled coil</keyword>
<dbReference type="InterPro" id="IPR001086">
    <property type="entry name" value="Preph_deHydtase"/>
</dbReference>
<dbReference type="InterPro" id="IPR045865">
    <property type="entry name" value="ACT-like_dom_sf"/>
</dbReference>
<evidence type="ECO:0000256" key="17">
    <source>
        <dbReference type="ARBA" id="ARBA00031520"/>
    </source>
</evidence>
<dbReference type="Gene3D" id="3.30.70.260">
    <property type="match status" value="1"/>
</dbReference>
<dbReference type="GO" id="GO:0004664">
    <property type="term" value="F:prephenate dehydratase activity"/>
    <property type="evidence" value="ECO:0007669"/>
    <property type="project" value="UniProtKB-EC"/>
</dbReference>
<evidence type="ECO:0000259" key="21">
    <source>
        <dbReference type="PROSITE" id="PS51171"/>
    </source>
</evidence>
<evidence type="ECO:0000259" key="22">
    <source>
        <dbReference type="PROSITE" id="PS51671"/>
    </source>
</evidence>
<evidence type="ECO:0000256" key="2">
    <source>
        <dbReference type="ARBA" id="ARBA00002364"/>
    </source>
</evidence>
<keyword evidence="11" id="KW-0057">Aromatic amino acid biosynthesis</keyword>
<dbReference type="Proteomes" id="UP001059950">
    <property type="component" value="Chromosome"/>
</dbReference>
<feature type="domain" description="ACT" evidence="22">
    <location>
        <begin position="286"/>
        <end position="363"/>
    </location>
</feature>
<dbReference type="SUPFAM" id="SSF48600">
    <property type="entry name" value="Chorismate mutase II"/>
    <property type="match status" value="1"/>
</dbReference>
<evidence type="ECO:0000256" key="9">
    <source>
        <dbReference type="ARBA" id="ARBA00022490"/>
    </source>
</evidence>
<evidence type="ECO:0000256" key="12">
    <source>
        <dbReference type="ARBA" id="ARBA00023222"/>
    </source>
</evidence>
<evidence type="ECO:0000256" key="8">
    <source>
        <dbReference type="ARBA" id="ARBA00014401"/>
    </source>
</evidence>
<reference evidence="23" key="1">
    <citation type="submission" date="2021-04" db="EMBL/GenBank/DDBJ databases">
        <title>Oceanospirillales bacteria with DddD are important DMSP degraders in coastal seawater.</title>
        <authorList>
            <person name="Liu J."/>
        </authorList>
    </citation>
    <scope>NUCLEOTIDE SEQUENCE</scope>
    <source>
        <strain evidence="23">GY6</strain>
    </source>
</reference>
<dbReference type="Pfam" id="PF00800">
    <property type="entry name" value="PDT"/>
    <property type="match status" value="1"/>
</dbReference>
<dbReference type="InterPro" id="IPR010957">
    <property type="entry name" value="G/b/e-P-prot_chorismate_mutase"/>
</dbReference>
<evidence type="ECO:0000256" key="11">
    <source>
        <dbReference type="ARBA" id="ARBA00023141"/>
    </source>
</evidence>
<evidence type="ECO:0000256" key="1">
    <source>
        <dbReference type="ARBA" id="ARBA00000824"/>
    </source>
</evidence>
<keyword evidence="24" id="KW-1185">Reference proteome</keyword>
<dbReference type="PROSITE" id="PS51168">
    <property type="entry name" value="CHORISMATE_MUT_2"/>
    <property type="match status" value="1"/>
</dbReference>
<dbReference type="PROSITE" id="PS51171">
    <property type="entry name" value="PREPHENATE_DEHYDR_3"/>
    <property type="match status" value="1"/>
</dbReference>
<comment type="subcellular location">
    <subcellularLocation>
        <location evidence="3">Cytoplasm</location>
    </subcellularLocation>
</comment>
<comment type="catalytic activity">
    <reaction evidence="18">
        <text>prephenate + H(+) = 3-phenylpyruvate + CO2 + H2O</text>
        <dbReference type="Rhea" id="RHEA:21648"/>
        <dbReference type="ChEBI" id="CHEBI:15377"/>
        <dbReference type="ChEBI" id="CHEBI:15378"/>
        <dbReference type="ChEBI" id="CHEBI:16526"/>
        <dbReference type="ChEBI" id="CHEBI:18005"/>
        <dbReference type="ChEBI" id="CHEBI:29934"/>
        <dbReference type="EC" id="4.2.1.51"/>
    </reaction>
</comment>
<evidence type="ECO:0000313" key="24">
    <source>
        <dbReference type="Proteomes" id="UP001059950"/>
    </source>
</evidence>
<keyword evidence="10" id="KW-0028">Amino-acid biosynthesis</keyword>
<organism evidence="23 24">
    <name type="scientific">Amphritea atlantica</name>
    <dbReference type="NCBI Taxonomy" id="355243"/>
    <lineage>
        <taxon>Bacteria</taxon>
        <taxon>Pseudomonadati</taxon>
        <taxon>Pseudomonadota</taxon>
        <taxon>Gammaproteobacteria</taxon>
        <taxon>Oceanospirillales</taxon>
        <taxon>Oceanospirillaceae</taxon>
        <taxon>Amphritea</taxon>
    </lineage>
</organism>
<dbReference type="InterPro" id="IPR002701">
    <property type="entry name" value="CM_II_prokaryot"/>
</dbReference>
<feature type="domain" description="Chorismate mutase" evidence="20">
    <location>
        <begin position="2"/>
        <end position="97"/>
    </location>
</feature>
<feature type="coiled-coil region" evidence="19">
    <location>
        <begin position="1"/>
        <end position="28"/>
    </location>
</feature>
<dbReference type="InterPro" id="IPR002912">
    <property type="entry name" value="ACT_dom"/>
</dbReference>
<evidence type="ECO:0000256" key="13">
    <source>
        <dbReference type="ARBA" id="ARBA00023235"/>
    </source>
</evidence>
<evidence type="ECO:0000256" key="5">
    <source>
        <dbReference type="ARBA" id="ARBA00004817"/>
    </source>
</evidence>
<dbReference type="SUPFAM" id="SSF55021">
    <property type="entry name" value="ACT-like"/>
    <property type="match status" value="1"/>
</dbReference>
<evidence type="ECO:0000256" key="14">
    <source>
        <dbReference type="ARBA" id="ARBA00023239"/>
    </source>
</evidence>
<evidence type="ECO:0000256" key="3">
    <source>
        <dbReference type="ARBA" id="ARBA00004496"/>
    </source>
</evidence>
<evidence type="ECO:0000313" key="23">
    <source>
        <dbReference type="EMBL" id="UTW02540.1"/>
    </source>
</evidence>
<protein>
    <recommendedName>
        <fullName evidence="8">Bifunctional chorismate mutase/prephenate dehydratase</fullName>
        <ecNumber evidence="7">4.2.1.51</ecNumber>
        <ecNumber evidence="6">5.4.99.5</ecNumber>
    </recommendedName>
    <alternativeName>
        <fullName evidence="17">Chorismate mutase-prephenate dehydratase</fullName>
    </alternativeName>
    <alternativeName>
        <fullName evidence="16">p-protein</fullName>
    </alternativeName>
</protein>
<evidence type="ECO:0000259" key="20">
    <source>
        <dbReference type="PROSITE" id="PS51168"/>
    </source>
</evidence>
<comment type="catalytic activity">
    <reaction evidence="1">
        <text>chorismate = prephenate</text>
        <dbReference type="Rhea" id="RHEA:13897"/>
        <dbReference type="ChEBI" id="CHEBI:29748"/>
        <dbReference type="ChEBI" id="CHEBI:29934"/>
        <dbReference type="EC" id="5.4.99.5"/>
    </reaction>
</comment>
<keyword evidence="15" id="KW-0511">Multifunctional enzyme</keyword>
<dbReference type="EC" id="5.4.99.5" evidence="6"/>
<gene>
    <name evidence="23" type="primary">pheA</name>
    <name evidence="23" type="ORF">KDX31_14445</name>
</gene>
<evidence type="ECO:0000256" key="7">
    <source>
        <dbReference type="ARBA" id="ARBA00013147"/>
    </source>
</evidence>
<dbReference type="PANTHER" id="PTHR21022:SF19">
    <property type="entry name" value="PREPHENATE DEHYDRATASE-RELATED"/>
    <property type="match status" value="1"/>
</dbReference>
<comment type="pathway">
    <text evidence="5">Metabolic intermediate biosynthesis; prephenate biosynthesis; prephenate from chorismate: step 1/1.</text>
</comment>
<comment type="pathway">
    <text evidence="4">Amino-acid biosynthesis; L-phenylalanine biosynthesis; phenylpyruvate from prephenate: step 1/1.</text>
</comment>
<dbReference type="Gene3D" id="3.40.190.10">
    <property type="entry name" value="Periplasmic binding protein-like II"/>
    <property type="match status" value="2"/>
</dbReference>
<dbReference type="PROSITE" id="PS51671">
    <property type="entry name" value="ACT"/>
    <property type="match status" value="1"/>
</dbReference>
<evidence type="ECO:0000256" key="15">
    <source>
        <dbReference type="ARBA" id="ARBA00023268"/>
    </source>
</evidence>
<dbReference type="Gene3D" id="1.20.59.10">
    <property type="entry name" value="Chorismate mutase"/>
    <property type="match status" value="1"/>
</dbReference>
<dbReference type="EC" id="4.2.1.51" evidence="7"/>
<dbReference type="SUPFAM" id="SSF53850">
    <property type="entry name" value="Periplasmic binding protein-like II"/>
    <property type="match status" value="1"/>
</dbReference>
<evidence type="ECO:0000256" key="18">
    <source>
        <dbReference type="ARBA" id="ARBA00047848"/>
    </source>
</evidence>
<keyword evidence="14 23" id="KW-0456">Lyase</keyword>
<dbReference type="InterPro" id="IPR036979">
    <property type="entry name" value="CM_dom_sf"/>
</dbReference>
<evidence type="ECO:0000256" key="10">
    <source>
        <dbReference type="ARBA" id="ARBA00022605"/>
    </source>
</evidence>
<dbReference type="InterPro" id="IPR036263">
    <property type="entry name" value="Chorismate_II_sf"/>
</dbReference>
<sequence>MSDQETELKLLRDQIDSIDQQIHTLLNDRARCAQSVAEVKERYQQGDREAVFYRPEREAQVLRRVMQRNQGPLADHEVARLFREIMSVCLALEKPMHVAFLGPEGTFTQQAASKHFGHSAHCIPFNSNDEVFREVESGGAHYGVVPIENSSEGVVTHTLDLFKRFNLKICGEVELRIHHHVLRVGDEGLDNIARIYLPQQTLSQCRSWLDTHFLSAERILVSSNAEAARMAVKQGPAAVAIASDLVADLYQLNIVARNIDDQSDNSTRYLIIGDQDVGESGHDKTSILVTVPDKAGALYELLQHFHQHKISLTGIETRPASPESSHSVFYIDFEGHAANQHIQNVLQELQSDTVELKLLGSYPVAVL</sequence>
<dbReference type="CDD" id="cd13630">
    <property type="entry name" value="PBP2_PDT_1"/>
    <property type="match status" value="1"/>
</dbReference>
<evidence type="ECO:0000256" key="16">
    <source>
        <dbReference type="ARBA" id="ARBA00031175"/>
    </source>
</evidence>
<evidence type="ECO:0000256" key="4">
    <source>
        <dbReference type="ARBA" id="ARBA00004741"/>
    </source>
</evidence>
<keyword evidence="13" id="KW-0413">Isomerase</keyword>
<dbReference type="NCBIfam" id="NF008865">
    <property type="entry name" value="PRK11898.1"/>
    <property type="match status" value="1"/>
</dbReference>
<dbReference type="InterPro" id="IPR008242">
    <property type="entry name" value="Chor_mutase/pphenate_deHydtase"/>
</dbReference>
<dbReference type="CDD" id="cd04905">
    <property type="entry name" value="ACT_CM-PDT"/>
    <property type="match status" value="1"/>
</dbReference>
<feature type="domain" description="Prephenate dehydratase" evidence="21">
    <location>
        <begin position="97"/>
        <end position="274"/>
    </location>
</feature>
<name>A0ABY5GTS1_9GAMM</name>
<dbReference type="PANTHER" id="PTHR21022">
    <property type="entry name" value="PREPHENATE DEHYDRATASE P PROTEIN"/>
    <property type="match status" value="1"/>
</dbReference>
<dbReference type="NCBIfam" id="TIGR01807">
    <property type="entry name" value="CM_P2"/>
    <property type="match status" value="1"/>
</dbReference>
<evidence type="ECO:0000256" key="19">
    <source>
        <dbReference type="SAM" id="Coils"/>
    </source>
</evidence>
<dbReference type="Pfam" id="PF01817">
    <property type="entry name" value="CM_2"/>
    <property type="match status" value="1"/>
</dbReference>